<dbReference type="InterPro" id="IPR025326">
    <property type="entry name" value="DUF4232"/>
</dbReference>
<dbReference type="RefSeq" id="WP_220170339.1">
    <property type="nucleotide sequence ID" value="NZ_JAIBOA010000030.1"/>
</dbReference>
<dbReference type="Pfam" id="PF14016">
    <property type="entry name" value="DUF4232"/>
    <property type="match status" value="1"/>
</dbReference>
<proteinExistence type="predicted"/>
<protein>
    <submittedName>
        <fullName evidence="4">DUF4232 domain-containing protein</fullName>
    </submittedName>
</protein>
<name>A0ABS7G306_9ACTN</name>
<evidence type="ECO:0000256" key="2">
    <source>
        <dbReference type="SAM" id="SignalP"/>
    </source>
</evidence>
<feature type="compositionally biased region" description="Gly residues" evidence="1">
    <location>
        <begin position="26"/>
        <end position="35"/>
    </location>
</feature>
<organism evidence="4 5">
    <name type="scientific">Actinomadura parmotrematis</name>
    <dbReference type="NCBI Taxonomy" id="2864039"/>
    <lineage>
        <taxon>Bacteria</taxon>
        <taxon>Bacillati</taxon>
        <taxon>Actinomycetota</taxon>
        <taxon>Actinomycetes</taxon>
        <taxon>Streptosporangiales</taxon>
        <taxon>Thermomonosporaceae</taxon>
        <taxon>Actinomadura</taxon>
    </lineage>
</organism>
<feature type="compositionally biased region" description="Basic and acidic residues" evidence="1">
    <location>
        <begin position="174"/>
        <end position="188"/>
    </location>
</feature>
<feature type="region of interest" description="Disordered" evidence="1">
    <location>
        <begin position="164"/>
        <end position="190"/>
    </location>
</feature>
<gene>
    <name evidence="4" type="ORF">K1Y72_32375</name>
</gene>
<feature type="chain" id="PRO_5046544791" evidence="2">
    <location>
        <begin position="31"/>
        <end position="215"/>
    </location>
</feature>
<dbReference type="PROSITE" id="PS51257">
    <property type="entry name" value="PROKAR_LIPOPROTEIN"/>
    <property type="match status" value="1"/>
</dbReference>
<evidence type="ECO:0000259" key="3">
    <source>
        <dbReference type="Pfam" id="PF14016"/>
    </source>
</evidence>
<keyword evidence="2" id="KW-0732">Signal</keyword>
<accession>A0ABS7G306</accession>
<evidence type="ECO:0000313" key="5">
    <source>
        <dbReference type="Proteomes" id="UP000774570"/>
    </source>
</evidence>
<dbReference type="EMBL" id="JAIBOA010000030">
    <property type="protein sequence ID" value="MBW8487102.1"/>
    <property type="molecule type" value="Genomic_DNA"/>
</dbReference>
<feature type="compositionally biased region" description="Low complexity" evidence="1">
    <location>
        <begin position="36"/>
        <end position="77"/>
    </location>
</feature>
<evidence type="ECO:0000256" key="1">
    <source>
        <dbReference type="SAM" id="MobiDB-lite"/>
    </source>
</evidence>
<feature type="signal peptide" evidence="2">
    <location>
        <begin position="1"/>
        <end position="30"/>
    </location>
</feature>
<feature type="domain" description="DUF4232" evidence="3">
    <location>
        <begin position="79"/>
        <end position="209"/>
    </location>
</feature>
<dbReference type="Proteomes" id="UP000774570">
    <property type="component" value="Unassembled WGS sequence"/>
</dbReference>
<comment type="caution">
    <text evidence="4">The sequence shown here is derived from an EMBL/GenBank/DDBJ whole genome shotgun (WGS) entry which is preliminary data.</text>
</comment>
<sequence length="215" mass="21100">MRIAARAAAPVAGAALMLAGAACSSGGDGAAGGSPGPSSSAPAATPPASGSPGPSGPSGTPSATPTAGGTAAGGTTPRCSTADLRMALEPAGAAAGSRYAYLVLTNRSGSACRVYGYVGMQLYGPDGRLPTDVRRAEPSPSPLVLKPNGSAYARLQWTVVASGGESATGPCEPTPERLEVTPPDERTRLSGTWSQGMVCAHGRIRVTPLAPGRGT</sequence>
<evidence type="ECO:0000313" key="4">
    <source>
        <dbReference type="EMBL" id="MBW8487102.1"/>
    </source>
</evidence>
<reference evidence="4 5" key="1">
    <citation type="submission" date="2021-07" db="EMBL/GenBank/DDBJ databases">
        <title>Actinomadura sp. PM05-2 isolated from lichen.</title>
        <authorList>
            <person name="Somphong A."/>
            <person name="Phongsopitanun W."/>
            <person name="Tanasupawat S."/>
            <person name="Peongsungnone V."/>
        </authorList>
    </citation>
    <scope>NUCLEOTIDE SEQUENCE [LARGE SCALE GENOMIC DNA]</scope>
    <source>
        <strain evidence="4 5">PM05-2</strain>
    </source>
</reference>
<feature type="region of interest" description="Disordered" evidence="1">
    <location>
        <begin position="25"/>
        <end position="78"/>
    </location>
</feature>
<keyword evidence="5" id="KW-1185">Reference proteome</keyword>